<reference evidence="1 2" key="1">
    <citation type="journal article" date="2014" name="Antonie Van Leeuwenhoek">
        <title>Hyphomonas beringensis sp. nov. and Hyphomonas chukchiensis sp. nov., isolated from surface seawater of the Bering Sea and Chukchi Sea.</title>
        <authorList>
            <person name="Li C."/>
            <person name="Lai Q."/>
            <person name="Li G."/>
            <person name="Dong C."/>
            <person name="Wang J."/>
            <person name="Liao Y."/>
            <person name="Shao Z."/>
        </authorList>
    </citation>
    <scope>NUCLEOTIDE SEQUENCE [LARGE SCALE GENOMIC DNA]</scope>
    <source>
        <strain evidence="1 2">SCH89</strain>
    </source>
</reference>
<dbReference type="AlphaFoldDB" id="A0A059GA52"/>
<accession>A0A059GA52</accession>
<dbReference type="Proteomes" id="UP000024942">
    <property type="component" value="Unassembled WGS sequence"/>
</dbReference>
<name>A0A059GA52_9PROT</name>
<dbReference type="PANTHER" id="PTHR33361">
    <property type="entry name" value="GLR0591 PROTEIN"/>
    <property type="match status" value="1"/>
</dbReference>
<proteinExistence type="predicted"/>
<evidence type="ECO:0000313" key="1">
    <source>
        <dbReference type="EMBL" id="KDA03430.1"/>
    </source>
</evidence>
<dbReference type="STRING" id="1280953.HOC_06093"/>
<gene>
    <name evidence="1" type="ORF">HOC_06093</name>
</gene>
<sequence length="609" mass="67534">MKRLASRSRRLYDPVNVKACGSDKLKPFILGLGLLIMPLLAAADPTPDPMEGLVSAYEAYVRDVNPDQAAEDDGTIARQWRDVRPETVDAQARRASALQAEIAAAETTRTVDKAILNRLLQLDIDDARYDAARIPFTGDWGFQAEPIFTAMQTKLESAEDAEAWIARLNDVSRYFGENIDNMRRGIATGWTAHKDPLNTMTDQIREQIVTDPADSDLYKPFETLPEDMDAETAERLRAEGLEAVSHAVTAYKDTLRFILTEYAPQARPAPGLASLPGGQEVYAAAVEHHTAGAGYTPVEIHELGEREVARIRSEMEDIIAEIGFEGSFADFLAFLRSDPQFYATSADDLMAKAKAVAARMDAMLPDYFGRLPVLPYDVEPVPLAIAPGYTSGRYVEGDPKEGRHGIYWVNTYALEQRPLYELPALTAHEAVPGHHLQIALSREMTDQPKFRQDYYATAFGEGWGLYAEHLAGEAGMYETPYERFGGLSMEMWRACRLVADTGLHWYNWTREQAEACFKENTALAQLNIDNEVTRYIGWPGQAVAYKVGELKIRALRAEAEAALGEQFDIKAFHDVVLGQGAVPLDVLDAQVKAWIASQLPEAEPSAPAE</sequence>
<dbReference type="Pfam" id="PF05960">
    <property type="entry name" value="DUF885"/>
    <property type="match status" value="1"/>
</dbReference>
<dbReference type="EMBL" id="ARYL01000006">
    <property type="protein sequence ID" value="KDA03430.1"/>
    <property type="molecule type" value="Genomic_DNA"/>
</dbReference>
<dbReference type="PANTHER" id="PTHR33361:SF2">
    <property type="entry name" value="DUF885 DOMAIN-CONTAINING PROTEIN"/>
    <property type="match status" value="1"/>
</dbReference>
<keyword evidence="2" id="KW-1185">Reference proteome</keyword>
<dbReference type="eggNOG" id="COG4805">
    <property type="taxonomic scope" value="Bacteria"/>
</dbReference>
<organism evidence="1 2">
    <name type="scientific">Hyphomonas oceanitis SCH89</name>
    <dbReference type="NCBI Taxonomy" id="1280953"/>
    <lineage>
        <taxon>Bacteria</taxon>
        <taxon>Pseudomonadati</taxon>
        <taxon>Pseudomonadota</taxon>
        <taxon>Alphaproteobacteria</taxon>
        <taxon>Hyphomonadales</taxon>
        <taxon>Hyphomonadaceae</taxon>
        <taxon>Hyphomonas</taxon>
    </lineage>
</organism>
<protein>
    <recommendedName>
        <fullName evidence="3">Lipoprotein</fullName>
    </recommendedName>
</protein>
<evidence type="ECO:0008006" key="3">
    <source>
        <dbReference type="Google" id="ProtNLM"/>
    </source>
</evidence>
<evidence type="ECO:0000313" key="2">
    <source>
        <dbReference type="Proteomes" id="UP000024942"/>
    </source>
</evidence>
<dbReference type="PATRIC" id="fig|1280953.3.peg.1228"/>
<dbReference type="InterPro" id="IPR010281">
    <property type="entry name" value="DUF885"/>
</dbReference>
<comment type="caution">
    <text evidence="1">The sequence shown here is derived from an EMBL/GenBank/DDBJ whole genome shotgun (WGS) entry which is preliminary data.</text>
</comment>